<protein>
    <recommendedName>
        <fullName evidence="6">PB1 domain-containing protein</fullName>
    </recommendedName>
</protein>
<dbReference type="PANTHER" id="PTHR46183:SF16">
    <property type="entry name" value="PROTEIN PHOX3"/>
    <property type="match status" value="1"/>
</dbReference>
<dbReference type="Proteomes" id="UP001154282">
    <property type="component" value="Unassembled WGS sequence"/>
</dbReference>
<evidence type="ECO:0000256" key="1">
    <source>
        <dbReference type="ARBA" id="ARBA00011726"/>
    </source>
</evidence>
<keyword evidence="2" id="KW-0677">Repeat</keyword>
<feature type="region of interest" description="Disordered" evidence="5">
    <location>
        <begin position="1"/>
        <end position="36"/>
    </location>
</feature>
<feature type="region of interest" description="Disordered" evidence="5">
    <location>
        <begin position="181"/>
        <end position="215"/>
    </location>
</feature>
<dbReference type="InterPro" id="IPR019734">
    <property type="entry name" value="TPR_rpt"/>
</dbReference>
<dbReference type="PROSITE" id="PS51745">
    <property type="entry name" value="PB1"/>
    <property type="match status" value="1"/>
</dbReference>
<keyword evidence="3 4" id="KW-0802">TPR repeat</keyword>
<dbReference type="InterPro" id="IPR000270">
    <property type="entry name" value="PB1_dom"/>
</dbReference>
<dbReference type="AlphaFoldDB" id="A0AAV0HU04"/>
<feature type="domain" description="PB1" evidence="6">
    <location>
        <begin position="225"/>
        <end position="305"/>
    </location>
</feature>
<dbReference type="Gene3D" id="1.25.40.10">
    <property type="entry name" value="Tetratricopeptide repeat domain"/>
    <property type="match status" value="1"/>
</dbReference>
<dbReference type="SUPFAM" id="SSF48452">
    <property type="entry name" value="TPR-like"/>
    <property type="match status" value="2"/>
</dbReference>
<organism evidence="7 8">
    <name type="scientific">Linum tenue</name>
    <dbReference type="NCBI Taxonomy" id="586396"/>
    <lineage>
        <taxon>Eukaryota</taxon>
        <taxon>Viridiplantae</taxon>
        <taxon>Streptophyta</taxon>
        <taxon>Embryophyta</taxon>
        <taxon>Tracheophyta</taxon>
        <taxon>Spermatophyta</taxon>
        <taxon>Magnoliopsida</taxon>
        <taxon>eudicotyledons</taxon>
        <taxon>Gunneridae</taxon>
        <taxon>Pentapetalae</taxon>
        <taxon>rosids</taxon>
        <taxon>fabids</taxon>
        <taxon>Malpighiales</taxon>
        <taxon>Linaceae</taxon>
        <taxon>Linum</taxon>
    </lineage>
</organism>
<dbReference type="SMART" id="SM00028">
    <property type="entry name" value="TPR"/>
    <property type="match status" value="3"/>
</dbReference>
<evidence type="ECO:0000256" key="3">
    <source>
        <dbReference type="ARBA" id="ARBA00022803"/>
    </source>
</evidence>
<dbReference type="CDD" id="cd05992">
    <property type="entry name" value="PB1"/>
    <property type="match status" value="1"/>
</dbReference>
<evidence type="ECO:0000256" key="2">
    <source>
        <dbReference type="ARBA" id="ARBA00022737"/>
    </source>
</evidence>
<feature type="repeat" description="TPR" evidence="4">
    <location>
        <begin position="44"/>
        <end position="77"/>
    </location>
</feature>
<evidence type="ECO:0000256" key="5">
    <source>
        <dbReference type="SAM" id="MobiDB-lite"/>
    </source>
</evidence>
<evidence type="ECO:0000259" key="6">
    <source>
        <dbReference type="PROSITE" id="PS51745"/>
    </source>
</evidence>
<dbReference type="EMBL" id="CAMGYJ010000003">
    <property type="protein sequence ID" value="CAI0388761.1"/>
    <property type="molecule type" value="Genomic_DNA"/>
</dbReference>
<sequence length="679" mass="78202">MRKQQQQKQKQQQQQQQQNGKARGISSPKSPTVDKDEEVFISLSHELKNEGNKLFQRRDHDGALQKYEKAIKLLPKTHIDVSHLRSNMAACYMQMGVTQYPRAIDECNLALEVTPKYGKALLKRARCYEALNRLDLALRDVGTVLKMEPANVMAFEVWERVKKSLEERGLKVNDTSIELPADYAEPIPKAPKERTPRKKKNGKSDEKKSEDGNEEALVVVEHRPMRSMKLVMREDIRMAQVPVNCSLLELKEVVCDRFPGSGPVLIKYKDQEGDLITITTDEELRLAEACSSPQGGSFRLYLVEINPQQDPIVERLKHGGMKRVDTKTWNMERDREIKKGMRYIDEWIVEFAKLFKDHVALDTDSYFGLNDLGIKVYSEAIEETVTSEEAQGLFNTAAENFQEMAALALFNWGNVHMSRARKKIEFKDDASREAMLEGIIVAFEWTKKEYLEAGERYAEALRIKPDFYEGLLALGQQQFERARLTWYYALSCKVDLSNWSYTEVIELYNSAEGNVDKGMDMWEAVQSQRITHLKDRTKIKPVLQGTILDELFKDTSPEDAAVRIKDLRSQMNLLRGTILYERSMMEYRLGIPVWQECLEVALEKFQLAGASATDIGVMMKNHISNDSSMDGLGFKIDEIIQAWNDMNEAKKWQSHVYSFRLEPLLRRRVSKIYHALEVS</sequence>
<name>A0AAV0HU04_9ROSI</name>
<dbReference type="PROSITE" id="PS50005">
    <property type="entry name" value="TPR"/>
    <property type="match status" value="1"/>
</dbReference>
<gene>
    <name evidence="7" type="ORF">LITE_LOCUS5969</name>
</gene>
<comment type="subunit">
    <text evidence="1">Homodimers and heterodimers.</text>
</comment>
<feature type="compositionally biased region" description="Basic and acidic residues" evidence="5">
    <location>
        <begin position="202"/>
        <end position="211"/>
    </location>
</feature>
<accession>A0AAV0HU04</accession>
<comment type="caution">
    <text evidence="7">The sequence shown here is derived from an EMBL/GenBank/DDBJ whole genome shotgun (WGS) entry which is preliminary data.</text>
</comment>
<evidence type="ECO:0000313" key="8">
    <source>
        <dbReference type="Proteomes" id="UP001154282"/>
    </source>
</evidence>
<dbReference type="SMART" id="SM00666">
    <property type="entry name" value="PB1"/>
    <property type="match status" value="1"/>
</dbReference>
<reference evidence="7" key="1">
    <citation type="submission" date="2022-08" db="EMBL/GenBank/DDBJ databases">
        <authorList>
            <person name="Gutierrez-Valencia J."/>
        </authorList>
    </citation>
    <scope>NUCLEOTIDE SEQUENCE</scope>
</reference>
<proteinExistence type="predicted"/>
<dbReference type="Pfam" id="PF00564">
    <property type="entry name" value="PB1"/>
    <property type="match status" value="1"/>
</dbReference>
<dbReference type="PANTHER" id="PTHR46183">
    <property type="entry name" value="PROTEIN CLMP1"/>
    <property type="match status" value="1"/>
</dbReference>
<dbReference type="SUPFAM" id="SSF54277">
    <property type="entry name" value="CAD &amp; PB1 domains"/>
    <property type="match status" value="1"/>
</dbReference>
<evidence type="ECO:0000313" key="7">
    <source>
        <dbReference type="EMBL" id="CAI0388761.1"/>
    </source>
</evidence>
<dbReference type="InterPro" id="IPR053793">
    <property type="entry name" value="PB1-like"/>
</dbReference>
<evidence type="ECO:0000256" key="4">
    <source>
        <dbReference type="PROSITE-ProRule" id="PRU00339"/>
    </source>
</evidence>
<feature type="compositionally biased region" description="Low complexity" evidence="5">
    <location>
        <begin position="1"/>
        <end position="18"/>
    </location>
</feature>
<dbReference type="InterPro" id="IPR044517">
    <property type="entry name" value="PHOX1-4"/>
</dbReference>
<dbReference type="InterPro" id="IPR011990">
    <property type="entry name" value="TPR-like_helical_dom_sf"/>
</dbReference>
<keyword evidence="8" id="KW-1185">Reference proteome</keyword>
<dbReference type="Gene3D" id="3.10.20.90">
    <property type="entry name" value="Phosphatidylinositol 3-kinase Catalytic Subunit, Chain A, domain 1"/>
    <property type="match status" value="1"/>
</dbReference>